<evidence type="ECO:0000313" key="2">
    <source>
        <dbReference type="EMBL" id="ASA57906.1"/>
    </source>
</evidence>
<sequence length="125" mass="14761">MDVHLFNEPNNGDQDSILMWYFNSINGNQFPSVIKKLLNKIGYGNEYFSCDFETLDEEEQPPFDGVCIRFMDDCTIVSHEYFYSFLITACSKFLESHIDRYEEMKPLIYNATVIRNHYSKQVNND</sequence>
<evidence type="ECO:0000313" key="3">
    <source>
        <dbReference type="Proteomes" id="UP000196708"/>
    </source>
</evidence>
<dbReference type="CDD" id="cd20688">
    <property type="entry name" value="CdiI_Ecoli_Nm-like"/>
    <property type="match status" value="1"/>
</dbReference>
<dbReference type="Proteomes" id="UP000196708">
    <property type="component" value="Chromosome 2"/>
</dbReference>
<dbReference type="InterPro" id="IPR041256">
    <property type="entry name" value="CdiI_4"/>
</dbReference>
<dbReference type="AlphaFoldDB" id="A0A1Z2SL95"/>
<feature type="domain" description="CDI immunity protein" evidence="1">
    <location>
        <begin position="17"/>
        <end position="105"/>
    </location>
</feature>
<proteinExistence type="predicted"/>
<gene>
    <name evidence="2" type="ORF">BSQ33_19545</name>
</gene>
<name>A0A1Z2SL95_VIBGA</name>
<dbReference type="OrthoDB" id="6659460at2"/>
<reference evidence="2 3" key="1">
    <citation type="submission" date="2016-12" db="EMBL/GenBank/DDBJ databases">
        <authorList>
            <person name="Song W.-J."/>
            <person name="Kurnit D.M."/>
        </authorList>
    </citation>
    <scope>NUCLEOTIDE SEQUENCE [LARGE SCALE GENOMIC DNA]</scope>
    <source>
        <strain evidence="2 3">ATCC 43942</strain>
    </source>
</reference>
<accession>A0A1Z2SL95</accession>
<protein>
    <recommendedName>
        <fullName evidence="1">CDI immunity protein domain-containing protein</fullName>
    </recommendedName>
</protein>
<dbReference type="KEGG" id="vga:BSQ33_19545"/>
<evidence type="ECO:0000259" key="1">
    <source>
        <dbReference type="Pfam" id="PF18624"/>
    </source>
</evidence>
<dbReference type="Pfam" id="PF18624">
    <property type="entry name" value="CdiI_4"/>
    <property type="match status" value="1"/>
</dbReference>
<dbReference type="RefSeq" id="WP_088135003.1">
    <property type="nucleotide sequence ID" value="NZ_CP018836.1"/>
</dbReference>
<dbReference type="EMBL" id="CP018836">
    <property type="protein sequence ID" value="ASA57906.1"/>
    <property type="molecule type" value="Genomic_DNA"/>
</dbReference>
<organism evidence="2 3">
    <name type="scientific">Vibrio gazogenes</name>
    <dbReference type="NCBI Taxonomy" id="687"/>
    <lineage>
        <taxon>Bacteria</taxon>
        <taxon>Pseudomonadati</taxon>
        <taxon>Pseudomonadota</taxon>
        <taxon>Gammaproteobacteria</taxon>
        <taxon>Vibrionales</taxon>
        <taxon>Vibrionaceae</taxon>
        <taxon>Vibrio</taxon>
    </lineage>
</organism>